<dbReference type="InterPro" id="IPR004925">
    <property type="entry name" value="HpaB/PvcC/4-BUDH"/>
</dbReference>
<organism evidence="2">
    <name type="scientific">marine sediment metagenome</name>
    <dbReference type="NCBI Taxonomy" id="412755"/>
    <lineage>
        <taxon>unclassified sequences</taxon>
        <taxon>metagenomes</taxon>
        <taxon>ecological metagenomes</taxon>
    </lineage>
</organism>
<evidence type="ECO:0000313" key="2">
    <source>
        <dbReference type="EMBL" id="GAI06129.1"/>
    </source>
</evidence>
<evidence type="ECO:0000259" key="1">
    <source>
        <dbReference type="Pfam" id="PF11794"/>
    </source>
</evidence>
<comment type="caution">
    <text evidence="2">The sequence shown here is derived from an EMBL/GenBank/DDBJ whole genome shotgun (WGS) entry which is preliminary data.</text>
</comment>
<gene>
    <name evidence="2" type="ORF">S06H3_12196</name>
</gene>
<dbReference type="PANTHER" id="PTHR36117:SF3">
    <property type="entry name" value="4-HYDROXYPHENYLACETATE 3-MONOOXYGENASE-RELATED"/>
    <property type="match status" value="1"/>
</dbReference>
<dbReference type="PANTHER" id="PTHR36117">
    <property type="entry name" value="4-HYDROXYPHENYLACETATE 3-MONOOXYGENASE-RELATED"/>
    <property type="match status" value="1"/>
</dbReference>
<dbReference type="EMBL" id="BARV01005978">
    <property type="protein sequence ID" value="GAI06129.1"/>
    <property type="molecule type" value="Genomic_DNA"/>
</dbReference>
<dbReference type="SUPFAM" id="SSF56645">
    <property type="entry name" value="Acyl-CoA dehydrogenase NM domain-like"/>
    <property type="match status" value="1"/>
</dbReference>
<sequence>MALKTKEQYYQSLQKLHPTTYILGQKVDNPYEHPLIKPMVASVAKTYDLAHEPEGRKYLVAESKLIGEEVTRFVKFYESPDDLLAKVRMLRFLTQRIGTCFMRCTGMDAINSVGIEAYNCDQERGTKYWERLLTFVKQMQQ</sequence>
<name>X1MID8_9ZZZZ</name>
<dbReference type="AlphaFoldDB" id="X1MID8"/>
<dbReference type="InterPro" id="IPR024674">
    <property type="entry name" value="HpaB/PvcC/4-BUDH_N"/>
</dbReference>
<dbReference type="InterPro" id="IPR009100">
    <property type="entry name" value="AcylCoA_DH/oxidase_NM_dom_sf"/>
</dbReference>
<reference evidence="2" key="1">
    <citation type="journal article" date="2014" name="Front. Microbiol.">
        <title>High frequency of phylogenetically diverse reductive dehalogenase-homologous genes in deep subseafloor sedimentary metagenomes.</title>
        <authorList>
            <person name="Kawai M."/>
            <person name="Futagami T."/>
            <person name="Toyoda A."/>
            <person name="Takaki Y."/>
            <person name="Nishi S."/>
            <person name="Hori S."/>
            <person name="Arai W."/>
            <person name="Tsubouchi T."/>
            <person name="Morono Y."/>
            <person name="Uchiyama I."/>
            <person name="Ito T."/>
            <person name="Fujiyama A."/>
            <person name="Inagaki F."/>
            <person name="Takami H."/>
        </authorList>
    </citation>
    <scope>NUCLEOTIDE SEQUENCE</scope>
    <source>
        <strain evidence="2">Expedition CK06-06</strain>
    </source>
</reference>
<dbReference type="Pfam" id="PF11794">
    <property type="entry name" value="HpaB_N"/>
    <property type="match status" value="1"/>
</dbReference>
<accession>X1MID8</accession>
<feature type="non-terminal residue" evidence="2">
    <location>
        <position position="141"/>
    </location>
</feature>
<dbReference type="GO" id="GO:0016627">
    <property type="term" value="F:oxidoreductase activity, acting on the CH-CH group of donors"/>
    <property type="evidence" value="ECO:0007669"/>
    <property type="project" value="InterPro"/>
</dbReference>
<proteinExistence type="predicted"/>
<protein>
    <recommendedName>
        <fullName evidence="1">HpaB/PvcC/4-BUDH N-terminal domain-containing protein</fullName>
    </recommendedName>
</protein>
<feature type="domain" description="HpaB/PvcC/4-BUDH N-terminal" evidence="1">
    <location>
        <begin position="5"/>
        <end position="141"/>
    </location>
</feature>
<dbReference type="Gene3D" id="1.10.3140.10">
    <property type="entry name" value="4-hydroxybutyryl-coa dehydratase, domain 1"/>
    <property type="match status" value="1"/>
</dbReference>